<keyword evidence="4" id="KW-1185">Reference proteome</keyword>
<sequence>MPEKKPSETDRRLRHNYRLARLLRFLNLVMGRGRWNPKSLAAELECSDRTLHRMRETLELAGVPLYFSREENAYKVRSDFAFPTLHLDTDEALGQGTAAAIAGSDALFLGPVADATLRKLVDTAAVPVRRVLEDAARLTEVLDLKIAGDHRQRETIRVAQNALLGGTMLAGTYHTPHEPGPVTWTLHPYRVALVKQAWYLIARPDSEDRPRTFRMLRFRELKTLDRPADIPADFDLRAYFANAWSVYRGEVSYDVELLFSPDAAAVVQETNWHHTQQSQPEPDGAVTLTFRVDGLNEIVRWVLGWAGRVRVVRPVELRDLVINQHRQAIATNSTHS</sequence>
<feature type="domain" description="WYL" evidence="1">
    <location>
        <begin position="155"/>
        <end position="222"/>
    </location>
</feature>
<dbReference type="Pfam" id="PF25583">
    <property type="entry name" value="WCX"/>
    <property type="match status" value="1"/>
</dbReference>
<reference evidence="4" key="1">
    <citation type="submission" date="2017-06" db="EMBL/GenBank/DDBJ databases">
        <title>Genome analysis of Fimbriiglobus ruber SP5, the first member of the order Planctomycetales with confirmed chitinolytic capability.</title>
        <authorList>
            <person name="Ravin N.V."/>
            <person name="Rakitin A.L."/>
            <person name="Ivanova A.A."/>
            <person name="Beletsky A.V."/>
            <person name="Kulichevskaya I.S."/>
            <person name="Mardanov A.V."/>
            <person name="Dedysh S.N."/>
        </authorList>
    </citation>
    <scope>NUCLEOTIDE SEQUENCE [LARGE SCALE GENOMIC DNA]</scope>
    <source>
        <strain evidence="4">SP5</strain>
    </source>
</reference>
<evidence type="ECO:0000259" key="1">
    <source>
        <dbReference type="Pfam" id="PF13280"/>
    </source>
</evidence>
<dbReference type="RefSeq" id="WP_088257316.1">
    <property type="nucleotide sequence ID" value="NZ_NIDE01000014.1"/>
</dbReference>
<protein>
    <submittedName>
        <fullName evidence="3">Transcriptional regulator, DeoR family</fullName>
    </submittedName>
</protein>
<dbReference type="PROSITE" id="PS52050">
    <property type="entry name" value="WYL"/>
    <property type="match status" value="1"/>
</dbReference>
<evidence type="ECO:0000259" key="2">
    <source>
        <dbReference type="Pfam" id="PF25583"/>
    </source>
</evidence>
<comment type="caution">
    <text evidence="3">The sequence shown here is derived from an EMBL/GenBank/DDBJ whole genome shotgun (WGS) entry which is preliminary data.</text>
</comment>
<dbReference type="OrthoDB" id="9767131at2"/>
<dbReference type="InterPro" id="IPR026881">
    <property type="entry name" value="WYL_dom"/>
</dbReference>
<name>A0A225DIT9_9BACT</name>
<dbReference type="PANTHER" id="PTHR34580:SF1">
    <property type="entry name" value="PROTEIN PAFC"/>
    <property type="match status" value="1"/>
</dbReference>
<dbReference type="Pfam" id="PF13280">
    <property type="entry name" value="WYL"/>
    <property type="match status" value="1"/>
</dbReference>
<dbReference type="PANTHER" id="PTHR34580">
    <property type="match status" value="1"/>
</dbReference>
<organism evidence="3 4">
    <name type="scientific">Fimbriiglobus ruber</name>
    <dbReference type="NCBI Taxonomy" id="1908690"/>
    <lineage>
        <taxon>Bacteria</taxon>
        <taxon>Pseudomonadati</taxon>
        <taxon>Planctomycetota</taxon>
        <taxon>Planctomycetia</taxon>
        <taxon>Gemmatales</taxon>
        <taxon>Gemmataceae</taxon>
        <taxon>Fimbriiglobus</taxon>
    </lineage>
</organism>
<dbReference type="EMBL" id="NIDE01000014">
    <property type="protein sequence ID" value="OWK37386.1"/>
    <property type="molecule type" value="Genomic_DNA"/>
</dbReference>
<dbReference type="InterPro" id="IPR051534">
    <property type="entry name" value="CBASS_pafABC_assoc_protein"/>
</dbReference>
<feature type="domain" description="WCX" evidence="2">
    <location>
        <begin position="253"/>
        <end position="328"/>
    </location>
</feature>
<accession>A0A225DIT9</accession>
<gene>
    <name evidence="3" type="ORF">FRUB_06506</name>
</gene>
<evidence type="ECO:0000313" key="3">
    <source>
        <dbReference type="EMBL" id="OWK37386.1"/>
    </source>
</evidence>
<evidence type="ECO:0000313" key="4">
    <source>
        <dbReference type="Proteomes" id="UP000214646"/>
    </source>
</evidence>
<dbReference type="Proteomes" id="UP000214646">
    <property type="component" value="Unassembled WGS sequence"/>
</dbReference>
<dbReference type="AlphaFoldDB" id="A0A225DIT9"/>
<dbReference type="InterPro" id="IPR057727">
    <property type="entry name" value="WCX_dom"/>
</dbReference>
<proteinExistence type="predicted"/>